<dbReference type="EMBL" id="BLAD01000039">
    <property type="protein sequence ID" value="GER99297.1"/>
    <property type="molecule type" value="Genomic_DNA"/>
</dbReference>
<keyword evidence="2" id="KW-1185">Reference proteome</keyword>
<evidence type="ECO:0000313" key="2">
    <source>
        <dbReference type="Proteomes" id="UP000334990"/>
    </source>
</evidence>
<comment type="caution">
    <text evidence="1">The sequence shown here is derived from an EMBL/GenBank/DDBJ whole genome shotgun (WGS) entry which is preliminary data.</text>
</comment>
<organism evidence="1 2">
    <name type="scientific">Acrocarpospora corrugata</name>
    <dbReference type="NCBI Taxonomy" id="35763"/>
    <lineage>
        <taxon>Bacteria</taxon>
        <taxon>Bacillati</taxon>
        <taxon>Actinomycetota</taxon>
        <taxon>Actinomycetes</taxon>
        <taxon>Streptosporangiales</taxon>
        <taxon>Streptosporangiaceae</taxon>
        <taxon>Acrocarpospora</taxon>
    </lineage>
</organism>
<reference evidence="1 2" key="1">
    <citation type="submission" date="2019-10" db="EMBL/GenBank/DDBJ databases">
        <title>Whole genome shotgun sequence of Acrocarpospora corrugata NBRC 13972.</title>
        <authorList>
            <person name="Ichikawa N."/>
            <person name="Kimura A."/>
            <person name="Kitahashi Y."/>
            <person name="Komaki H."/>
            <person name="Oguchi A."/>
        </authorList>
    </citation>
    <scope>NUCLEOTIDE SEQUENCE [LARGE SCALE GENOMIC DNA]</scope>
    <source>
        <strain evidence="1 2">NBRC 13972</strain>
    </source>
</reference>
<gene>
    <name evidence="1" type="ORF">Acor_13610</name>
</gene>
<proteinExistence type="predicted"/>
<protein>
    <submittedName>
        <fullName evidence="1">Uncharacterized protein</fullName>
    </submittedName>
</protein>
<accession>A0A5M3VY37</accession>
<dbReference type="AlphaFoldDB" id="A0A5M3VY37"/>
<name>A0A5M3VY37_9ACTN</name>
<dbReference type="SUPFAM" id="SSF69304">
    <property type="entry name" value="Tricorn protease N-terminal domain"/>
    <property type="match status" value="1"/>
</dbReference>
<dbReference type="Proteomes" id="UP000334990">
    <property type="component" value="Unassembled WGS sequence"/>
</dbReference>
<sequence length="262" mass="28116">MAAPAIYRGAAVDGTRVWFSTTEAFPGTGDTDWAEDIYERRPDGKVRLISTGGRNIGTTFLRGHGGKGPVWFATHETIPGTGDTDTASDIYERTNGNVLRLVSPGSADEPAQFLGASVDGKRLWFGTAEAIPRTGDTDYAYDIYQRTTHRAITLVSLGVSDIPATFVGASADGSRVWFRTDEAIPGTGDTDLTRDIYEATAGRVRLITPGTANLDAHFVAASAVGARVWFRTREALPGTGDTDQSHDIYEAKSGAIRITVRN</sequence>
<evidence type="ECO:0000313" key="1">
    <source>
        <dbReference type="EMBL" id="GER99297.1"/>
    </source>
</evidence>